<proteinExistence type="predicted"/>
<evidence type="ECO:0000313" key="2">
    <source>
        <dbReference type="EMBL" id="CUV13937.1"/>
    </source>
</evidence>
<name>A0A0S4TW01_RALSL</name>
<dbReference type="AlphaFoldDB" id="A0A0S4TW01"/>
<evidence type="ECO:0000256" key="1">
    <source>
        <dbReference type="SAM" id="MobiDB-lite"/>
    </source>
</evidence>
<protein>
    <submittedName>
        <fullName evidence="2">Uncharacterized protein</fullName>
    </submittedName>
</protein>
<gene>
    <name evidence="2" type="ORF">RUN39_v1_660013</name>
</gene>
<organism evidence="2">
    <name type="scientific">Ralstonia solanacearum</name>
    <name type="common">Pseudomonas solanacearum</name>
    <dbReference type="NCBI Taxonomy" id="305"/>
    <lineage>
        <taxon>Bacteria</taxon>
        <taxon>Pseudomonadati</taxon>
        <taxon>Pseudomonadota</taxon>
        <taxon>Betaproteobacteria</taxon>
        <taxon>Burkholderiales</taxon>
        <taxon>Burkholderiaceae</taxon>
        <taxon>Ralstonia</taxon>
        <taxon>Ralstonia solanacearum species complex</taxon>
    </lineage>
</organism>
<accession>A0A0S4TW01</accession>
<reference evidence="2" key="1">
    <citation type="submission" date="2015-10" db="EMBL/GenBank/DDBJ databases">
        <authorList>
            <person name="Gilbert D.G."/>
        </authorList>
    </citation>
    <scope>NUCLEOTIDE SEQUENCE</scope>
    <source>
        <strain evidence="2">Phyl III-seqv23</strain>
    </source>
</reference>
<dbReference type="EMBL" id="LN899819">
    <property type="protein sequence ID" value="CUV13937.1"/>
    <property type="molecule type" value="Genomic_DNA"/>
</dbReference>
<feature type="region of interest" description="Disordered" evidence="1">
    <location>
        <begin position="72"/>
        <end position="96"/>
    </location>
</feature>
<sequence length="207" mass="23024">MPGRPGCSLGWGWTRPIRARYCGACRHCFCWRRCRCCGSSGAPGRTRCRPNGSACAIGWHATAACAARRKGRWPTRSVPPPGFRRRPTHCGASPPAMSRCAMAATTATRRRERSGWRNGARTSPPCACRGRAQGAPAWRAQTSTTGRVRRRAVAACIPMHRYRPVEADDPLIDTDREWESPIHHAMHCNLRSALQDLQHYHADVLSR</sequence>